<reference evidence="1" key="1">
    <citation type="journal article" date="2014" name="Front. Microbiol.">
        <title>High frequency of phylogenetically diverse reductive dehalogenase-homologous genes in deep subseafloor sedimentary metagenomes.</title>
        <authorList>
            <person name="Kawai M."/>
            <person name="Futagami T."/>
            <person name="Toyoda A."/>
            <person name="Takaki Y."/>
            <person name="Nishi S."/>
            <person name="Hori S."/>
            <person name="Arai W."/>
            <person name="Tsubouchi T."/>
            <person name="Morono Y."/>
            <person name="Uchiyama I."/>
            <person name="Ito T."/>
            <person name="Fujiyama A."/>
            <person name="Inagaki F."/>
            <person name="Takami H."/>
        </authorList>
    </citation>
    <scope>NUCLEOTIDE SEQUENCE</scope>
    <source>
        <strain evidence="1">Expedition CK06-06</strain>
    </source>
</reference>
<name>X0Z1C3_9ZZZZ</name>
<dbReference type="AlphaFoldDB" id="X0Z1C3"/>
<protein>
    <submittedName>
        <fullName evidence="1">Uncharacterized protein</fullName>
    </submittedName>
</protein>
<gene>
    <name evidence="1" type="ORF">S01H4_14600</name>
</gene>
<accession>X0Z1C3</accession>
<dbReference type="EMBL" id="BART01006400">
    <property type="protein sequence ID" value="GAG62880.1"/>
    <property type="molecule type" value="Genomic_DNA"/>
</dbReference>
<proteinExistence type="predicted"/>
<comment type="caution">
    <text evidence="1">The sequence shown here is derived from an EMBL/GenBank/DDBJ whole genome shotgun (WGS) entry which is preliminary data.</text>
</comment>
<evidence type="ECO:0000313" key="1">
    <source>
        <dbReference type="EMBL" id="GAG62880.1"/>
    </source>
</evidence>
<sequence>MYVTSILNKPFEYCRLTMINNDLWNDEELDREEYEFLPLDNIGTPTFFCVPNWNKHEELSFRNNAGNLFTRTYLHTSKGLLPLSSVRLKRLLKPFATSNEKRELTIQRWCEGSDTRSTVYKVELNVGVVVKKKKAPTAKRAKPK</sequence>
<organism evidence="1">
    <name type="scientific">marine sediment metagenome</name>
    <dbReference type="NCBI Taxonomy" id="412755"/>
    <lineage>
        <taxon>unclassified sequences</taxon>
        <taxon>metagenomes</taxon>
        <taxon>ecological metagenomes</taxon>
    </lineage>
</organism>